<keyword evidence="6" id="KW-1185">Reference proteome</keyword>
<dbReference type="InterPro" id="IPR051081">
    <property type="entry name" value="HTH_MetalResp_TranReg"/>
</dbReference>
<dbReference type="InterPro" id="IPR011991">
    <property type="entry name" value="ArsR-like_HTH"/>
</dbReference>
<dbReference type="PANTHER" id="PTHR33154:SF33">
    <property type="entry name" value="TRANSCRIPTIONAL REPRESSOR SDPR"/>
    <property type="match status" value="1"/>
</dbReference>
<keyword evidence="1" id="KW-0805">Transcription regulation</keyword>
<keyword evidence="3" id="KW-0804">Transcription</keyword>
<evidence type="ECO:0000256" key="2">
    <source>
        <dbReference type="ARBA" id="ARBA00023125"/>
    </source>
</evidence>
<evidence type="ECO:0000313" key="5">
    <source>
        <dbReference type="EMBL" id="KGR83035.1"/>
    </source>
</evidence>
<dbReference type="PROSITE" id="PS50987">
    <property type="entry name" value="HTH_ARSR_2"/>
    <property type="match status" value="1"/>
</dbReference>
<evidence type="ECO:0000256" key="1">
    <source>
        <dbReference type="ARBA" id="ARBA00023015"/>
    </source>
</evidence>
<evidence type="ECO:0000313" key="6">
    <source>
        <dbReference type="Proteomes" id="UP000030487"/>
    </source>
</evidence>
<gene>
    <name evidence="5" type="ORF">CD31_16735</name>
</gene>
<dbReference type="SMART" id="SM00418">
    <property type="entry name" value="HTH_ARSR"/>
    <property type="match status" value="1"/>
</dbReference>
<dbReference type="Gene3D" id="1.10.10.10">
    <property type="entry name" value="Winged helix-like DNA-binding domain superfamily/Winged helix DNA-binding domain"/>
    <property type="match status" value="1"/>
</dbReference>
<dbReference type="Pfam" id="PF01022">
    <property type="entry name" value="HTH_5"/>
    <property type="match status" value="1"/>
</dbReference>
<dbReference type="EMBL" id="JPVR01000078">
    <property type="protein sequence ID" value="KGR83035.1"/>
    <property type="molecule type" value="Genomic_DNA"/>
</dbReference>
<organism evidence="5 6">
    <name type="scientific">Lysinibacillus boronitolerans JCM 21713 = 10a = NBRC 103108</name>
    <dbReference type="NCBI Taxonomy" id="1294264"/>
    <lineage>
        <taxon>Bacteria</taxon>
        <taxon>Bacillati</taxon>
        <taxon>Bacillota</taxon>
        <taxon>Bacilli</taxon>
        <taxon>Bacillales</taxon>
        <taxon>Bacillaceae</taxon>
        <taxon>Lysinibacillus</taxon>
    </lineage>
</organism>
<feature type="domain" description="HTH arsR-type" evidence="4">
    <location>
        <begin position="1"/>
        <end position="94"/>
    </location>
</feature>
<dbReference type="InterPro" id="IPR036390">
    <property type="entry name" value="WH_DNA-bd_sf"/>
</dbReference>
<sequence>MSNNHQERDVYVAIADPTRRTLIRLLAEAEELPLHELTAQFDMGRTAVSKHLAILKDAGLVLARKEGRETRYRLNAAPLKEIQDWVSLYEGFWKERISKLQLLLEENK</sequence>
<dbReference type="Proteomes" id="UP000030487">
    <property type="component" value="Unassembled WGS sequence"/>
</dbReference>
<dbReference type="CDD" id="cd00090">
    <property type="entry name" value="HTH_ARSR"/>
    <property type="match status" value="1"/>
</dbReference>
<dbReference type="PRINTS" id="PR00778">
    <property type="entry name" value="HTHARSR"/>
</dbReference>
<dbReference type="PANTHER" id="PTHR33154">
    <property type="entry name" value="TRANSCRIPTIONAL REGULATOR, ARSR FAMILY"/>
    <property type="match status" value="1"/>
</dbReference>
<dbReference type="NCBIfam" id="NF033788">
    <property type="entry name" value="HTH_metalloreg"/>
    <property type="match status" value="1"/>
</dbReference>
<dbReference type="SUPFAM" id="SSF46785">
    <property type="entry name" value="Winged helix' DNA-binding domain"/>
    <property type="match status" value="1"/>
</dbReference>
<accession>A0ABR4XX30</accession>
<dbReference type="RefSeq" id="WP_016992666.1">
    <property type="nucleotide sequence ID" value="NZ_AVCW01000004.1"/>
</dbReference>
<protein>
    <submittedName>
        <fullName evidence="5">Transcriptional regulator</fullName>
    </submittedName>
</protein>
<proteinExistence type="predicted"/>
<evidence type="ECO:0000259" key="4">
    <source>
        <dbReference type="PROSITE" id="PS50987"/>
    </source>
</evidence>
<reference evidence="5 6" key="1">
    <citation type="submission" date="2014-02" db="EMBL/GenBank/DDBJ databases">
        <title>Draft genome sequence of Lysinibacillus boronitolerans NBRC 103108.</title>
        <authorList>
            <person name="Zhang F."/>
            <person name="Wang G."/>
            <person name="Zhang L."/>
        </authorList>
    </citation>
    <scope>NUCLEOTIDE SEQUENCE [LARGE SCALE GENOMIC DNA]</scope>
    <source>
        <strain evidence="5 6">NBRC 103108</strain>
    </source>
</reference>
<keyword evidence="2" id="KW-0238">DNA-binding</keyword>
<dbReference type="InterPro" id="IPR001845">
    <property type="entry name" value="HTH_ArsR_DNA-bd_dom"/>
</dbReference>
<dbReference type="InterPro" id="IPR036388">
    <property type="entry name" value="WH-like_DNA-bd_sf"/>
</dbReference>
<comment type="caution">
    <text evidence="5">The sequence shown here is derived from an EMBL/GenBank/DDBJ whole genome shotgun (WGS) entry which is preliminary data.</text>
</comment>
<evidence type="ECO:0000256" key="3">
    <source>
        <dbReference type="ARBA" id="ARBA00023163"/>
    </source>
</evidence>
<name>A0ABR4XX30_9BACI</name>